<proteinExistence type="predicted"/>
<accession>A0ABU5EDP9</accession>
<reference evidence="1 2" key="1">
    <citation type="journal article" date="2016" name="Antonie Van Leeuwenhoek">
        <title>Dongia soli sp. nov., isolated from soil from Dokdo, Korea.</title>
        <authorList>
            <person name="Kim D.U."/>
            <person name="Lee H."/>
            <person name="Kim H."/>
            <person name="Kim S.G."/>
            <person name="Ka J.O."/>
        </authorList>
    </citation>
    <scope>NUCLEOTIDE SEQUENCE [LARGE SCALE GENOMIC DNA]</scope>
    <source>
        <strain evidence="1 2">D78</strain>
    </source>
</reference>
<sequence length="219" mass="23794">MEHNDVATLYLRPRSVIRLPIILTARWAENGLAIQRDGPGEKNTLGSTLHAGSEASYLKILARLTGSQAQPVAPKNASFLEELEKTGIDDSEGCQCSAEKKTHVADATIAFSHNTTNLLAALNDYLAGIEVNRDLTDIHGAVDQNTRQSVTAFAEIFQAVGQDLETSLNAAVEKCSHRQLAESDALTREAKLWRDSCLSVTDGLHRYRKGPGAFPVSPR</sequence>
<organism evidence="1 2">
    <name type="scientific">Dongia soli</name>
    <dbReference type="NCBI Taxonomy" id="600628"/>
    <lineage>
        <taxon>Bacteria</taxon>
        <taxon>Pseudomonadati</taxon>
        <taxon>Pseudomonadota</taxon>
        <taxon>Alphaproteobacteria</taxon>
        <taxon>Rhodospirillales</taxon>
        <taxon>Dongiaceae</taxon>
        <taxon>Dongia</taxon>
    </lineage>
</organism>
<dbReference type="Proteomes" id="UP001279642">
    <property type="component" value="Unassembled WGS sequence"/>
</dbReference>
<dbReference type="RefSeq" id="WP_320509401.1">
    <property type="nucleotide sequence ID" value="NZ_JAXCLW010000004.1"/>
</dbReference>
<keyword evidence="2" id="KW-1185">Reference proteome</keyword>
<dbReference type="EMBL" id="JAXCLW010000004">
    <property type="protein sequence ID" value="MDY0884336.1"/>
    <property type="molecule type" value="Genomic_DNA"/>
</dbReference>
<evidence type="ECO:0000313" key="2">
    <source>
        <dbReference type="Proteomes" id="UP001279642"/>
    </source>
</evidence>
<comment type="caution">
    <text evidence="1">The sequence shown here is derived from an EMBL/GenBank/DDBJ whole genome shotgun (WGS) entry which is preliminary data.</text>
</comment>
<evidence type="ECO:0000313" key="1">
    <source>
        <dbReference type="EMBL" id="MDY0884336.1"/>
    </source>
</evidence>
<protein>
    <submittedName>
        <fullName evidence="1">Uncharacterized protein</fullName>
    </submittedName>
</protein>
<name>A0ABU5EDP9_9PROT</name>
<gene>
    <name evidence="1" type="ORF">SMD27_15945</name>
</gene>